<dbReference type="SUPFAM" id="SSF53178">
    <property type="entry name" value="Peptidyl-tRNA hydrolase-like"/>
    <property type="match status" value="1"/>
</dbReference>
<dbReference type="InterPro" id="IPR036416">
    <property type="entry name" value="Pept_tRNA_hydro_sf"/>
</dbReference>
<keyword evidence="8" id="KW-1185">Reference proteome</keyword>
<dbReference type="PROSITE" id="PS01196">
    <property type="entry name" value="PEPT_TRNA_HYDROL_2"/>
    <property type="match status" value="1"/>
</dbReference>
<evidence type="ECO:0000313" key="7">
    <source>
        <dbReference type="EMBL" id="KAG9236769.1"/>
    </source>
</evidence>
<dbReference type="GO" id="GO:0004045">
    <property type="term" value="F:peptidyl-tRNA hydrolase activity"/>
    <property type="evidence" value="ECO:0007669"/>
    <property type="project" value="UniProtKB-EC"/>
</dbReference>
<dbReference type="PANTHER" id="PTHR17224">
    <property type="entry name" value="PEPTIDYL-TRNA HYDROLASE"/>
    <property type="match status" value="1"/>
</dbReference>
<sequence>MSQPRELSLKANLNSLSLGNTKSTRKKKTRRQRRESPQPFPPVRPKEEHNEKIQPTTSIPLPIEDLSQMSSSIRLLVCSIGNPAPYTNTLHSAGHLALSALRSGLQYPNFSKSGAHGNGLISHGSELTLWQSNSLMNISGACVSQAWRRFQAESSGEETKLVVVHDELELGLGDVKVRDGGASAKGHNGLKNIKKCMSGTRYTRIGVGIGRPESREPDVVARYVLRKMNGVERAKIEGAWLRVEEELRKIQEGL</sequence>
<dbReference type="NCBIfam" id="TIGR00447">
    <property type="entry name" value="pth"/>
    <property type="match status" value="1"/>
</dbReference>
<dbReference type="InterPro" id="IPR018171">
    <property type="entry name" value="Pept_tRNA_hydro_CS"/>
</dbReference>
<dbReference type="OrthoDB" id="1711136at2759"/>
<gene>
    <name evidence="7" type="ORF">BJ875DRAFT_455655</name>
</gene>
<dbReference type="InterPro" id="IPR001328">
    <property type="entry name" value="Pept_tRNA_hydro"/>
</dbReference>
<evidence type="ECO:0000256" key="4">
    <source>
        <dbReference type="ARBA" id="ARBA00022884"/>
    </source>
</evidence>
<dbReference type="AlphaFoldDB" id="A0A9P7YN77"/>
<evidence type="ECO:0000256" key="2">
    <source>
        <dbReference type="ARBA" id="ARBA00022555"/>
    </source>
</evidence>
<evidence type="ECO:0000313" key="8">
    <source>
        <dbReference type="Proteomes" id="UP000824998"/>
    </source>
</evidence>
<comment type="similarity">
    <text evidence="5">Belongs to the PTH family.</text>
</comment>
<accession>A0A9P7YN77</accession>
<dbReference type="Proteomes" id="UP000824998">
    <property type="component" value="Unassembled WGS sequence"/>
</dbReference>
<feature type="compositionally biased region" description="Basic residues" evidence="6">
    <location>
        <begin position="23"/>
        <end position="33"/>
    </location>
</feature>
<protein>
    <recommendedName>
        <fullName evidence="1">peptidyl-tRNA hydrolase</fullName>
        <ecNumber evidence="1">3.1.1.29</ecNumber>
    </recommendedName>
</protein>
<keyword evidence="2" id="KW-0820">tRNA-binding</keyword>
<keyword evidence="4" id="KW-0694">RNA-binding</keyword>
<comment type="caution">
    <text evidence="7">The sequence shown here is derived from an EMBL/GenBank/DDBJ whole genome shotgun (WGS) entry which is preliminary data.</text>
</comment>
<evidence type="ECO:0000256" key="6">
    <source>
        <dbReference type="SAM" id="MobiDB-lite"/>
    </source>
</evidence>
<dbReference type="PANTHER" id="PTHR17224:SF1">
    <property type="entry name" value="PEPTIDYL-TRNA HYDROLASE"/>
    <property type="match status" value="1"/>
</dbReference>
<keyword evidence="3 7" id="KW-0378">Hydrolase</keyword>
<dbReference type="EMBL" id="MU251400">
    <property type="protein sequence ID" value="KAG9236769.1"/>
    <property type="molecule type" value="Genomic_DNA"/>
</dbReference>
<evidence type="ECO:0000256" key="3">
    <source>
        <dbReference type="ARBA" id="ARBA00022801"/>
    </source>
</evidence>
<evidence type="ECO:0000256" key="5">
    <source>
        <dbReference type="ARBA" id="ARBA00038063"/>
    </source>
</evidence>
<name>A0A9P7YN77_9HELO</name>
<dbReference type="EC" id="3.1.1.29" evidence="1"/>
<feature type="compositionally biased region" description="Low complexity" evidence="6">
    <location>
        <begin position="9"/>
        <end position="22"/>
    </location>
</feature>
<dbReference type="Gene3D" id="3.40.50.1470">
    <property type="entry name" value="Peptidyl-tRNA hydrolase"/>
    <property type="match status" value="1"/>
</dbReference>
<organism evidence="7 8">
    <name type="scientific">Amylocarpus encephaloides</name>
    <dbReference type="NCBI Taxonomy" id="45428"/>
    <lineage>
        <taxon>Eukaryota</taxon>
        <taxon>Fungi</taxon>
        <taxon>Dikarya</taxon>
        <taxon>Ascomycota</taxon>
        <taxon>Pezizomycotina</taxon>
        <taxon>Leotiomycetes</taxon>
        <taxon>Helotiales</taxon>
        <taxon>Helotiales incertae sedis</taxon>
        <taxon>Amylocarpus</taxon>
    </lineage>
</organism>
<feature type="region of interest" description="Disordered" evidence="6">
    <location>
        <begin position="1"/>
        <end position="59"/>
    </location>
</feature>
<reference evidence="7" key="1">
    <citation type="journal article" date="2021" name="IMA Fungus">
        <title>Genomic characterization of three marine fungi, including Emericellopsis atlantica sp. nov. with signatures of a generalist lifestyle and marine biomass degradation.</title>
        <authorList>
            <person name="Hagestad O.C."/>
            <person name="Hou L."/>
            <person name="Andersen J.H."/>
            <person name="Hansen E.H."/>
            <person name="Altermark B."/>
            <person name="Li C."/>
            <person name="Kuhnert E."/>
            <person name="Cox R.J."/>
            <person name="Crous P.W."/>
            <person name="Spatafora J.W."/>
            <person name="Lail K."/>
            <person name="Amirebrahimi M."/>
            <person name="Lipzen A."/>
            <person name="Pangilinan J."/>
            <person name="Andreopoulos W."/>
            <person name="Hayes R.D."/>
            <person name="Ng V."/>
            <person name="Grigoriev I.V."/>
            <person name="Jackson S.A."/>
            <person name="Sutton T.D.S."/>
            <person name="Dobson A.D.W."/>
            <person name="Rama T."/>
        </authorList>
    </citation>
    <scope>NUCLEOTIDE SEQUENCE</scope>
    <source>
        <strain evidence="7">TRa018bII</strain>
    </source>
</reference>
<dbReference type="GO" id="GO:0000049">
    <property type="term" value="F:tRNA binding"/>
    <property type="evidence" value="ECO:0007669"/>
    <property type="project" value="UniProtKB-KW"/>
</dbReference>
<dbReference type="Pfam" id="PF01195">
    <property type="entry name" value="Pept_tRNA_hydro"/>
    <property type="match status" value="1"/>
</dbReference>
<proteinExistence type="inferred from homology"/>
<evidence type="ECO:0000256" key="1">
    <source>
        <dbReference type="ARBA" id="ARBA00013260"/>
    </source>
</evidence>